<gene>
    <name evidence="3" type="ORF">J2Z48_001173</name>
</gene>
<organism evidence="3 4">
    <name type="scientific">Croceifilum oryzae</name>
    <dbReference type="NCBI Taxonomy" id="1553429"/>
    <lineage>
        <taxon>Bacteria</taxon>
        <taxon>Bacillati</taxon>
        <taxon>Bacillota</taxon>
        <taxon>Bacilli</taxon>
        <taxon>Bacillales</taxon>
        <taxon>Thermoactinomycetaceae</taxon>
        <taxon>Croceifilum</taxon>
    </lineage>
</organism>
<dbReference type="PANTHER" id="PTHR37305:SF1">
    <property type="entry name" value="MEMBRANE PROTEIN"/>
    <property type="match status" value="1"/>
</dbReference>
<keyword evidence="1" id="KW-0175">Coiled coil</keyword>
<name>A0AAJ1TLR7_9BACL</name>
<reference evidence="3 4" key="1">
    <citation type="submission" date="2023-07" db="EMBL/GenBank/DDBJ databases">
        <title>Genomic Encyclopedia of Type Strains, Phase IV (KMG-IV): sequencing the most valuable type-strain genomes for metagenomic binning, comparative biology and taxonomic classification.</title>
        <authorList>
            <person name="Goeker M."/>
        </authorList>
    </citation>
    <scope>NUCLEOTIDE SEQUENCE [LARGE SCALE GENOMIC DNA]</scope>
    <source>
        <strain evidence="3 4">DSM 46876</strain>
    </source>
</reference>
<evidence type="ECO:0000313" key="4">
    <source>
        <dbReference type="Proteomes" id="UP001238450"/>
    </source>
</evidence>
<proteinExistence type="predicted"/>
<dbReference type="Pfam" id="PF12679">
    <property type="entry name" value="ABC2_membrane_2"/>
    <property type="match status" value="1"/>
</dbReference>
<feature type="transmembrane region" description="Helical" evidence="2">
    <location>
        <begin position="176"/>
        <end position="197"/>
    </location>
</feature>
<feature type="transmembrane region" description="Helical" evidence="2">
    <location>
        <begin position="218"/>
        <end position="243"/>
    </location>
</feature>
<accession>A0AAJ1TLR7</accession>
<evidence type="ECO:0000256" key="2">
    <source>
        <dbReference type="SAM" id="Phobius"/>
    </source>
</evidence>
<dbReference type="PANTHER" id="PTHR37305">
    <property type="entry name" value="INTEGRAL MEMBRANE PROTEIN-RELATED"/>
    <property type="match status" value="1"/>
</dbReference>
<evidence type="ECO:0000256" key="1">
    <source>
        <dbReference type="SAM" id="Coils"/>
    </source>
</evidence>
<dbReference type="GO" id="GO:0140359">
    <property type="term" value="F:ABC-type transporter activity"/>
    <property type="evidence" value="ECO:0007669"/>
    <property type="project" value="InterPro"/>
</dbReference>
<feature type="coiled-coil region" evidence="1">
    <location>
        <begin position="70"/>
        <end position="130"/>
    </location>
</feature>
<dbReference type="RefSeq" id="WP_307251694.1">
    <property type="nucleotide sequence ID" value="NZ_JAUSUV010000004.1"/>
</dbReference>
<feature type="transmembrane region" description="Helical" evidence="2">
    <location>
        <begin position="290"/>
        <end position="312"/>
    </location>
</feature>
<dbReference type="EMBL" id="JAUSUV010000004">
    <property type="protein sequence ID" value="MDQ0417001.1"/>
    <property type="molecule type" value="Genomic_DNA"/>
</dbReference>
<protein>
    <submittedName>
        <fullName evidence="3">ABC-2 type transport system permease protein</fullName>
    </submittedName>
</protein>
<evidence type="ECO:0000313" key="3">
    <source>
        <dbReference type="EMBL" id="MDQ0417001.1"/>
    </source>
</evidence>
<comment type="caution">
    <text evidence="3">The sequence shown here is derived from an EMBL/GenBank/DDBJ whole genome shotgun (WGS) entry which is preliminary data.</text>
</comment>
<feature type="transmembrane region" description="Helical" evidence="2">
    <location>
        <begin position="324"/>
        <end position="350"/>
    </location>
</feature>
<feature type="transmembrane region" description="Helical" evidence="2">
    <location>
        <begin position="379"/>
        <end position="403"/>
    </location>
</feature>
<keyword evidence="2" id="KW-1133">Transmembrane helix</keyword>
<sequence>MRDIGVVILNECMKMRHRLKIWLVFGMAVLLAVGFSFLSSFGDQYKAKDIASIQKEELTYKTKELEKIKKNGDSEEIKELEKAIERTKQGINSTDNILKGNWKSALKLKLEQDKAELKNAKQDKKTIHSASTSNLEKQIAFNEYYVKQDKRPLLTHDGGGFSLTESTAYSATKNTLGLGLTLILPLLVILIIADIVSDETTRGTLKLLLIRPISRTKILFGKWTAGILATTLLAVIFFTAVLLTNFALYGTFGAHAPQFMDVSYVEHTVDQYPFFEPQYSQATLVPISEALFYGFVHTLIASIAIASLAFLFSTIFASSMISTAIPMVIVVAGSVLLQMSLKISFLKYFIGTHLSFSSTWLESTYASMSDFYLLTRSNITMTSSIIILLGWTIVPAVIAFICFRKKDILNA</sequence>
<keyword evidence="4" id="KW-1185">Reference proteome</keyword>
<dbReference type="AlphaFoldDB" id="A0AAJ1TLR7"/>
<feature type="transmembrane region" description="Helical" evidence="2">
    <location>
        <begin position="21"/>
        <end position="42"/>
    </location>
</feature>
<keyword evidence="2" id="KW-0812">Transmembrane</keyword>
<dbReference type="GO" id="GO:0005886">
    <property type="term" value="C:plasma membrane"/>
    <property type="evidence" value="ECO:0007669"/>
    <property type="project" value="UniProtKB-SubCell"/>
</dbReference>
<dbReference type="Proteomes" id="UP001238450">
    <property type="component" value="Unassembled WGS sequence"/>
</dbReference>
<keyword evidence="2" id="KW-0472">Membrane</keyword>